<sequence length="335" mass="37124">MQLSVLDQSPISKGSDAHAALQQTLQLAMTTEQLGFTRFWVAEHHNTNGLASSSPEILISHIASHTKTIRVGSGGVLLPQYSPYKVAENFKTLEALFPGRIDLGIGRSPGGATATRLALTDSIRKSMNEFPRQLKDLQGFLHDSLPAGHPFEEVMAAPLSDTQPEMWLLGISHRGARVAAENGTSFTYGHFISPGEGRRAAEEYFTKFQPSLSLSQPKMNVCIFVVCAETQEEAEELAVSQDIWLLNVGKGKDTQIPSVSETKEVPLSDEDKRIIRNNRRRAIIGTPEKVKEELLLLKEVYGTDEFMIITNIYDFEAKLRSYHLLADAFKLNKKG</sequence>
<dbReference type="NCBIfam" id="TIGR03558">
    <property type="entry name" value="oxido_grp_1"/>
    <property type="match status" value="1"/>
</dbReference>
<dbReference type="InterPro" id="IPR036661">
    <property type="entry name" value="Luciferase-like_sf"/>
</dbReference>
<keyword evidence="4" id="KW-1185">Reference proteome</keyword>
<evidence type="ECO:0000259" key="2">
    <source>
        <dbReference type="Pfam" id="PF00296"/>
    </source>
</evidence>
<name>A0A3S0VLD4_9BACI</name>
<dbReference type="AlphaFoldDB" id="A0A3S0VLD4"/>
<accession>A0A3S0VLD4</accession>
<reference evidence="3 4" key="1">
    <citation type="submission" date="2018-12" db="EMBL/GenBank/DDBJ databases">
        <title>Bacillus chawlae sp. nov., Bacillus glennii sp. nov., and Bacillus saganii sp. nov. Isolated from the Vehicle Assembly Building at Kennedy Space Center where the Viking Spacecraft were Assembled.</title>
        <authorList>
            <person name="Seuylemezian A."/>
            <person name="Vaishampayan P."/>
        </authorList>
    </citation>
    <scope>NUCLEOTIDE SEQUENCE [LARGE SCALE GENOMIC DNA]</scope>
    <source>
        <strain evidence="3 4">L5</strain>
    </source>
</reference>
<dbReference type="FunFam" id="3.20.20.30:FF:000002">
    <property type="entry name" value="LLM class flavin-dependent oxidoreductase"/>
    <property type="match status" value="1"/>
</dbReference>
<dbReference type="GO" id="GO:0016705">
    <property type="term" value="F:oxidoreductase activity, acting on paired donors, with incorporation or reduction of molecular oxygen"/>
    <property type="evidence" value="ECO:0007669"/>
    <property type="project" value="InterPro"/>
</dbReference>
<dbReference type="InterPro" id="IPR011251">
    <property type="entry name" value="Luciferase-like_dom"/>
</dbReference>
<dbReference type="SUPFAM" id="SSF51679">
    <property type="entry name" value="Bacterial luciferase-like"/>
    <property type="match status" value="1"/>
</dbReference>
<dbReference type="GO" id="GO:0005829">
    <property type="term" value="C:cytosol"/>
    <property type="evidence" value="ECO:0007669"/>
    <property type="project" value="TreeGrafter"/>
</dbReference>
<dbReference type="Gene3D" id="3.20.20.30">
    <property type="entry name" value="Luciferase-like domain"/>
    <property type="match status" value="1"/>
</dbReference>
<gene>
    <name evidence="3" type="ORF">ELQ35_07460</name>
</gene>
<protein>
    <submittedName>
        <fullName evidence="3">LLM class flavin-dependent oxidoreductase</fullName>
    </submittedName>
</protein>
<dbReference type="OrthoDB" id="9780518at2"/>
<dbReference type="PANTHER" id="PTHR30137:SF19">
    <property type="entry name" value="LUCIFERASE-LIKE MONOOXYGENASE"/>
    <property type="match status" value="1"/>
</dbReference>
<dbReference type="EMBL" id="RYZZ01000007">
    <property type="protein sequence ID" value="RUQ30176.1"/>
    <property type="molecule type" value="Genomic_DNA"/>
</dbReference>
<dbReference type="PANTHER" id="PTHR30137">
    <property type="entry name" value="LUCIFERASE-LIKE MONOOXYGENASE"/>
    <property type="match status" value="1"/>
</dbReference>
<comment type="caution">
    <text evidence="3">The sequence shown here is derived from an EMBL/GenBank/DDBJ whole genome shotgun (WGS) entry which is preliminary data.</text>
</comment>
<organism evidence="3 4">
    <name type="scientific">Peribacillus cavernae</name>
    <dbReference type="NCBI Taxonomy" id="1674310"/>
    <lineage>
        <taxon>Bacteria</taxon>
        <taxon>Bacillati</taxon>
        <taxon>Bacillota</taxon>
        <taxon>Bacilli</taxon>
        <taxon>Bacillales</taxon>
        <taxon>Bacillaceae</taxon>
        <taxon>Peribacillus</taxon>
    </lineage>
</organism>
<dbReference type="Proteomes" id="UP000267430">
    <property type="component" value="Unassembled WGS sequence"/>
</dbReference>
<dbReference type="InterPro" id="IPR050766">
    <property type="entry name" value="Bact_Lucif_Oxidored"/>
</dbReference>
<comment type="similarity">
    <text evidence="1">To bacterial alkanal monooxygenase alpha and beta chains.</text>
</comment>
<proteinExistence type="predicted"/>
<dbReference type="InterPro" id="IPR019949">
    <property type="entry name" value="CmoO-like"/>
</dbReference>
<feature type="domain" description="Luciferase-like" evidence="2">
    <location>
        <begin position="1"/>
        <end position="300"/>
    </location>
</feature>
<evidence type="ECO:0000256" key="1">
    <source>
        <dbReference type="ARBA" id="ARBA00007789"/>
    </source>
</evidence>
<evidence type="ECO:0000313" key="3">
    <source>
        <dbReference type="EMBL" id="RUQ30176.1"/>
    </source>
</evidence>
<dbReference type="CDD" id="cd00347">
    <property type="entry name" value="Flavin_utilizing_monoxygenases"/>
    <property type="match status" value="1"/>
</dbReference>
<dbReference type="Pfam" id="PF00296">
    <property type="entry name" value="Bac_luciferase"/>
    <property type="match status" value="1"/>
</dbReference>
<evidence type="ECO:0000313" key="4">
    <source>
        <dbReference type="Proteomes" id="UP000267430"/>
    </source>
</evidence>